<evidence type="ECO:0000313" key="8">
    <source>
        <dbReference type="EMBL" id="SEG43153.1"/>
    </source>
</evidence>
<evidence type="ECO:0000256" key="6">
    <source>
        <dbReference type="SAM" id="Phobius"/>
    </source>
</evidence>
<dbReference type="EMBL" id="FNVU01000005">
    <property type="protein sequence ID" value="SEG43153.1"/>
    <property type="molecule type" value="Genomic_DNA"/>
</dbReference>
<feature type="compositionally biased region" description="Pro residues" evidence="5">
    <location>
        <begin position="474"/>
        <end position="483"/>
    </location>
</feature>
<feature type="transmembrane region" description="Helical" evidence="6">
    <location>
        <begin position="307"/>
        <end position="333"/>
    </location>
</feature>
<feature type="region of interest" description="Disordered" evidence="5">
    <location>
        <begin position="460"/>
        <end position="483"/>
    </location>
</feature>
<dbReference type="RefSeq" id="WP_235032047.1">
    <property type="nucleotide sequence ID" value="NZ_FNVU01000005.1"/>
</dbReference>
<name>A0A1H6A325_9ACTN</name>
<comment type="subcellular location">
    <subcellularLocation>
        <location evidence="1">Endomembrane system</location>
        <topology evidence="1">Multi-pass membrane protein</topology>
    </subcellularLocation>
</comment>
<dbReference type="InterPro" id="IPR052964">
    <property type="entry name" value="Sporulation_signal_mat"/>
</dbReference>
<organism evidence="8 9">
    <name type="scientific">Actinacidiphila yanglinensis</name>
    <dbReference type="NCBI Taxonomy" id="310779"/>
    <lineage>
        <taxon>Bacteria</taxon>
        <taxon>Bacillati</taxon>
        <taxon>Actinomycetota</taxon>
        <taxon>Actinomycetes</taxon>
        <taxon>Kitasatosporales</taxon>
        <taxon>Streptomycetaceae</taxon>
        <taxon>Actinacidiphila</taxon>
    </lineage>
</organism>
<keyword evidence="3 6" id="KW-1133">Transmembrane helix</keyword>
<dbReference type="GO" id="GO:0012505">
    <property type="term" value="C:endomembrane system"/>
    <property type="evidence" value="ECO:0007669"/>
    <property type="project" value="UniProtKB-SubCell"/>
</dbReference>
<feature type="transmembrane region" description="Helical" evidence="6">
    <location>
        <begin position="253"/>
        <end position="271"/>
    </location>
</feature>
<keyword evidence="4 6" id="KW-0472">Membrane</keyword>
<dbReference type="PANTHER" id="PTHR39535">
    <property type="entry name" value="SPORULATION-DELAYING PROTEIN SDPB"/>
    <property type="match status" value="1"/>
</dbReference>
<feature type="transmembrane region" description="Helical" evidence="6">
    <location>
        <begin position="401"/>
        <end position="419"/>
    </location>
</feature>
<feature type="transmembrane region" description="Helical" evidence="6">
    <location>
        <begin position="277"/>
        <end position="295"/>
    </location>
</feature>
<evidence type="ECO:0000259" key="7">
    <source>
        <dbReference type="SMART" id="SM00752"/>
    </source>
</evidence>
<dbReference type="InterPro" id="IPR011020">
    <property type="entry name" value="HTTM-like"/>
</dbReference>
<feature type="transmembrane region" description="Helical" evidence="6">
    <location>
        <begin position="107"/>
        <end position="126"/>
    </location>
</feature>
<sequence length="483" mass="51399">MSAPRSHAELPAGARVPATPTYASVTAALDRGITRGLTRVTGGIIGPYQSAVVRIGMSLTWLLYLVREFPHRGALYGPHSAWGFDLAQRLLASNHAFSVLMWSDSRAWFEIGYAFAILASASLLLGWRTRTSALMFMIGVLSLQNRSVFMGDGGDNVVHIIAIYLAFTRCGQVWSLDSRRARRRAAAEAGQAEAARGEAAPSTVEALSRAASGASSDAGARPEGGAADLTAGAGPEARPVRAAAVARAGADPVGIVLWAVLGVALIAATFADKLSTGWGLIFWACWIGQAVWWAVRRYAPGEPRTVLDIIANVVHNGAMLVIIVEVCLIYSTAGWYKIQGSRWQDGTALYYPLHLDDFTPWPALSHALAGNDVLVMLITYGTVIVQVAFPFTLFNRRVKNVLLVGMIIEHASIAVVLGLPFFSLAMIAADAVFLPTGFLLWAQQQITGRRRARLEPAAGVVPGQRADGPAAPAVGPPPPTAVT</sequence>
<keyword evidence="2 6" id="KW-0812">Transmembrane</keyword>
<dbReference type="Proteomes" id="UP000236754">
    <property type="component" value="Unassembled WGS sequence"/>
</dbReference>
<evidence type="ECO:0000256" key="4">
    <source>
        <dbReference type="ARBA" id="ARBA00023136"/>
    </source>
</evidence>
<feature type="domain" description="HTTM-like" evidence="7">
    <location>
        <begin position="45"/>
        <end position="438"/>
    </location>
</feature>
<gene>
    <name evidence="8" type="ORF">SAMN05216223_105144</name>
</gene>
<evidence type="ECO:0000256" key="1">
    <source>
        <dbReference type="ARBA" id="ARBA00004127"/>
    </source>
</evidence>
<dbReference type="PANTHER" id="PTHR39535:SF2">
    <property type="entry name" value="HTTM DOMAIN-CONTAINING PROTEIN"/>
    <property type="match status" value="1"/>
</dbReference>
<feature type="transmembrane region" description="Helical" evidence="6">
    <location>
        <begin position="425"/>
        <end position="442"/>
    </location>
</feature>
<feature type="transmembrane region" description="Helical" evidence="6">
    <location>
        <begin position="157"/>
        <end position="176"/>
    </location>
</feature>
<keyword evidence="9" id="KW-1185">Reference proteome</keyword>
<evidence type="ECO:0000256" key="3">
    <source>
        <dbReference type="ARBA" id="ARBA00022989"/>
    </source>
</evidence>
<feature type="transmembrane region" description="Helical" evidence="6">
    <location>
        <begin position="373"/>
        <end position="394"/>
    </location>
</feature>
<dbReference type="SMART" id="SM00752">
    <property type="entry name" value="HTTM"/>
    <property type="match status" value="1"/>
</dbReference>
<evidence type="ECO:0000256" key="5">
    <source>
        <dbReference type="SAM" id="MobiDB-lite"/>
    </source>
</evidence>
<reference evidence="8 9" key="1">
    <citation type="submission" date="2016-10" db="EMBL/GenBank/DDBJ databases">
        <authorList>
            <person name="de Groot N.N."/>
        </authorList>
    </citation>
    <scope>NUCLEOTIDE SEQUENCE [LARGE SCALE GENOMIC DNA]</scope>
    <source>
        <strain evidence="8 9">CGMCC 4.2023</strain>
    </source>
</reference>
<evidence type="ECO:0000256" key="2">
    <source>
        <dbReference type="ARBA" id="ARBA00022692"/>
    </source>
</evidence>
<dbReference type="AlphaFoldDB" id="A0A1H6A325"/>
<feature type="region of interest" description="Disordered" evidence="5">
    <location>
        <begin position="213"/>
        <end position="233"/>
    </location>
</feature>
<protein>
    <recommendedName>
        <fullName evidence="7">HTTM-like domain-containing protein</fullName>
    </recommendedName>
</protein>
<proteinExistence type="predicted"/>
<evidence type="ECO:0000313" key="9">
    <source>
        <dbReference type="Proteomes" id="UP000236754"/>
    </source>
</evidence>
<accession>A0A1H6A325</accession>